<dbReference type="PATRIC" id="fig|1097667.3.peg.3713"/>
<feature type="compositionally biased region" description="Gly residues" evidence="1">
    <location>
        <begin position="193"/>
        <end position="202"/>
    </location>
</feature>
<protein>
    <recommendedName>
        <fullName evidence="4">Scaffolding protein</fullName>
    </recommendedName>
</protein>
<dbReference type="EMBL" id="AGUD01000292">
    <property type="protein sequence ID" value="EHN09414.1"/>
    <property type="molecule type" value="Genomic_DNA"/>
</dbReference>
<feature type="compositionally biased region" description="Pro residues" evidence="1">
    <location>
        <begin position="38"/>
        <end position="75"/>
    </location>
</feature>
<name>H0EA74_9ACTN</name>
<gene>
    <name evidence="2" type="ORF">PAI11_37480</name>
</gene>
<dbReference type="RefSeq" id="WP_007578184.1">
    <property type="nucleotide sequence ID" value="NZ_AGUD01000292.1"/>
</dbReference>
<proteinExistence type="predicted"/>
<sequence>MAPTATTNALVHELAAIERATWPARITALHHTGVPLNTEPPAPPTPAPTPAAPAPAPPTPDPAAAPAPAPDPAAPGGPESFSREYVEGLRRENAGYRTAARDAETRLQEIADKDKTDAERATSRAEAAEARAGQLLRQNVAHRHGLPDEIADRLQGTTEEELIADAQKLAALGIGQPPAAPAPPTPAPAVPGGPQGPAGGSGAMTHDEARRLAETNPAEFNRKYEAGEIPASALAGK</sequence>
<feature type="region of interest" description="Disordered" evidence="1">
    <location>
        <begin position="30"/>
        <end position="144"/>
    </location>
</feature>
<feature type="region of interest" description="Disordered" evidence="1">
    <location>
        <begin position="174"/>
        <end position="237"/>
    </location>
</feature>
<keyword evidence="3" id="KW-1185">Reference proteome</keyword>
<reference evidence="2 3" key="1">
    <citation type="journal article" date="2013" name="Biodegradation">
        <title>Quantitative proteomic analysis of ibuprofen-degrading Patulibacter sp. strain I11.</title>
        <authorList>
            <person name="Almeida B."/>
            <person name="Kjeldal H."/>
            <person name="Lolas I."/>
            <person name="Knudsen A.D."/>
            <person name="Carvalho G."/>
            <person name="Nielsen K.L."/>
            <person name="Barreto Crespo M.T."/>
            <person name="Stensballe A."/>
            <person name="Nielsen J.L."/>
        </authorList>
    </citation>
    <scope>NUCLEOTIDE SEQUENCE [LARGE SCALE GENOMIC DNA]</scope>
    <source>
        <strain evidence="2 3">I11</strain>
    </source>
</reference>
<dbReference type="AlphaFoldDB" id="H0EA74"/>
<evidence type="ECO:0000256" key="1">
    <source>
        <dbReference type="SAM" id="MobiDB-lite"/>
    </source>
</evidence>
<evidence type="ECO:0000313" key="2">
    <source>
        <dbReference type="EMBL" id="EHN09414.1"/>
    </source>
</evidence>
<evidence type="ECO:0008006" key="4">
    <source>
        <dbReference type="Google" id="ProtNLM"/>
    </source>
</evidence>
<dbReference type="Proteomes" id="UP000005143">
    <property type="component" value="Unassembled WGS sequence"/>
</dbReference>
<feature type="compositionally biased region" description="Pro residues" evidence="1">
    <location>
        <begin position="178"/>
        <end position="191"/>
    </location>
</feature>
<comment type="caution">
    <text evidence="2">The sequence shown here is derived from an EMBL/GenBank/DDBJ whole genome shotgun (WGS) entry which is preliminary data.</text>
</comment>
<dbReference type="OrthoDB" id="4216082at2"/>
<evidence type="ECO:0000313" key="3">
    <source>
        <dbReference type="Proteomes" id="UP000005143"/>
    </source>
</evidence>
<organism evidence="2 3">
    <name type="scientific">Patulibacter medicamentivorans</name>
    <dbReference type="NCBI Taxonomy" id="1097667"/>
    <lineage>
        <taxon>Bacteria</taxon>
        <taxon>Bacillati</taxon>
        <taxon>Actinomycetota</taxon>
        <taxon>Thermoleophilia</taxon>
        <taxon>Solirubrobacterales</taxon>
        <taxon>Patulibacteraceae</taxon>
        <taxon>Patulibacter</taxon>
    </lineage>
</organism>
<accession>H0EA74</accession>
<feature type="compositionally biased region" description="Basic and acidic residues" evidence="1">
    <location>
        <begin position="81"/>
        <end position="129"/>
    </location>
</feature>